<proteinExistence type="predicted"/>
<protein>
    <submittedName>
        <fullName evidence="1">CLUMA_CG001804, isoform A</fullName>
    </submittedName>
</protein>
<dbReference type="AlphaFoldDB" id="A0A1J1HKF5"/>
<organism evidence="1 2">
    <name type="scientific">Clunio marinus</name>
    <dbReference type="NCBI Taxonomy" id="568069"/>
    <lineage>
        <taxon>Eukaryota</taxon>
        <taxon>Metazoa</taxon>
        <taxon>Ecdysozoa</taxon>
        <taxon>Arthropoda</taxon>
        <taxon>Hexapoda</taxon>
        <taxon>Insecta</taxon>
        <taxon>Pterygota</taxon>
        <taxon>Neoptera</taxon>
        <taxon>Endopterygota</taxon>
        <taxon>Diptera</taxon>
        <taxon>Nematocera</taxon>
        <taxon>Chironomoidea</taxon>
        <taxon>Chironomidae</taxon>
        <taxon>Clunio</taxon>
    </lineage>
</organism>
<evidence type="ECO:0000313" key="1">
    <source>
        <dbReference type="EMBL" id="CRK88018.1"/>
    </source>
</evidence>
<evidence type="ECO:0000313" key="2">
    <source>
        <dbReference type="Proteomes" id="UP000183832"/>
    </source>
</evidence>
<dbReference type="EMBL" id="CVRI01000006">
    <property type="protein sequence ID" value="CRK88018.1"/>
    <property type="molecule type" value="Genomic_DNA"/>
</dbReference>
<reference evidence="1 2" key="1">
    <citation type="submission" date="2015-04" db="EMBL/GenBank/DDBJ databases">
        <authorList>
            <person name="Syromyatnikov M.Y."/>
            <person name="Popov V.N."/>
        </authorList>
    </citation>
    <scope>NUCLEOTIDE SEQUENCE [LARGE SCALE GENOMIC DNA]</scope>
</reference>
<dbReference type="Proteomes" id="UP000183832">
    <property type="component" value="Unassembled WGS sequence"/>
</dbReference>
<accession>A0A1J1HKF5</accession>
<gene>
    <name evidence="1" type="ORF">CLUMA_CG001804</name>
</gene>
<sequence>MESEVSCSKRKASRLAKFLLLQHRTSFEREKHHETENIYISFAGVKSKLNSFLSSFTRLILRLMFH</sequence>
<keyword evidence="2" id="KW-1185">Reference proteome</keyword>
<name>A0A1J1HKF5_9DIPT</name>